<evidence type="ECO:0000256" key="3">
    <source>
        <dbReference type="ARBA" id="ARBA00023015"/>
    </source>
</evidence>
<evidence type="ECO:0000256" key="2">
    <source>
        <dbReference type="ARBA" id="ARBA00006378"/>
    </source>
</evidence>
<dbReference type="GO" id="GO:0003712">
    <property type="term" value="F:transcription coregulator activity"/>
    <property type="evidence" value="ECO:0007669"/>
    <property type="project" value="InterPro"/>
</dbReference>
<comment type="subcellular location">
    <subcellularLocation>
        <location evidence="1 7">Nucleus</location>
    </subcellularLocation>
</comment>
<comment type="caution">
    <text evidence="9">The sequence shown here is derived from an EMBL/GenBank/DDBJ whole genome shotgun (WGS) entry which is preliminary data.</text>
</comment>
<dbReference type="Pfam" id="PF05669">
    <property type="entry name" value="Med31"/>
    <property type="match status" value="1"/>
</dbReference>
<dbReference type="AlphaFoldDB" id="A0A8T2Q2P2"/>
<keyword evidence="4 7" id="KW-0010">Activator</keyword>
<name>A0A8T2Q2P2_CERRI</name>
<feature type="compositionally biased region" description="Basic and acidic residues" evidence="8">
    <location>
        <begin position="171"/>
        <end position="181"/>
    </location>
</feature>
<comment type="subunit">
    <text evidence="7">Component of the Mediator complex.</text>
</comment>
<feature type="region of interest" description="Disordered" evidence="8">
    <location>
        <begin position="140"/>
        <end position="190"/>
    </location>
</feature>
<comment type="function">
    <text evidence="7">Component of the Mediator complex, a coactivator involved in the regulated transcription of nearly all RNA polymerase II-dependent genes. Mediator functions as a bridge to convey information from gene-specific regulatory proteins to the basal RNA polymerase II transcription machinery. Mediator is recruited to promoters by direct interactions with regulatory proteins and serves as a scaffold for the assembly of a functional preinitiation complex with RNA polymerase II and the general transcription factors.</text>
</comment>
<proteinExistence type="inferred from homology"/>
<feature type="compositionally biased region" description="Pro residues" evidence="8">
    <location>
        <begin position="147"/>
        <end position="159"/>
    </location>
</feature>
<evidence type="ECO:0000256" key="5">
    <source>
        <dbReference type="ARBA" id="ARBA00023163"/>
    </source>
</evidence>
<protein>
    <recommendedName>
        <fullName evidence="7">Mediator of RNA polymerase II transcription subunit 31</fullName>
    </recommendedName>
</protein>
<keyword evidence="6 7" id="KW-0539">Nucleus</keyword>
<evidence type="ECO:0000256" key="8">
    <source>
        <dbReference type="SAM" id="MobiDB-lite"/>
    </source>
</evidence>
<reference evidence="9" key="1">
    <citation type="submission" date="2021-08" db="EMBL/GenBank/DDBJ databases">
        <title>WGS assembly of Ceratopteris richardii.</title>
        <authorList>
            <person name="Marchant D.B."/>
            <person name="Chen G."/>
            <person name="Jenkins J."/>
            <person name="Shu S."/>
            <person name="Leebens-Mack J."/>
            <person name="Grimwood J."/>
            <person name="Schmutz J."/>
            <person name="Soltis P."/>
            <person name="Soltis D."/>
            <person name="Chen Z.-H."/>
        </authorList>
    </citation>
    <scope>NUCLEOTIDE SEQUENCE</scope>
    <source>
        <strain evidence="9">Whitten #5841</strain>
        <tissue evidence="9">Leaf</tissue>
    </source>
</reference>
<dbReference type="EMBL" id="CM035443">
    <property type="protein sequence ID" value="KAH7277906.1"/>
    <property type="molecule type" value="Genomic_DNA"/>
</dbReference>
<keyword evidence="5 7" id="KW-0804">Transcription</keyword>
<accession>A0A8T2Q2P2</accession>
<evidence type="ECO:0000256" key="7">
    <source>
        <dbReference type="RuleBase" id="RU364129"/>
    </source>
</evidence>
<dbReference type="Proteomes" id="UP000825935">
    <property type="component" value="Chromosome 38"/>
</dbReference>
<dbReference type="OrthoDB" id="10257739at2759"/>
<sequence length="190" mass="22072">MASEEASTRTSLKDRFKETDGGRQRFLLELEFVHCLANPTYINYLAQNRYFEDESFVGYLKYLEYWQLPEYSKFIVYPHALFFLELLQNPHFRSAMSHPANKELAHRQQFYYWKHHRSNRLKNILPRQLSAEENVPASNSAVAAAVAPPPPPPQLPTQAPPTSFTPVAVKTESDVRPPGIDRRKRKFQPP</sequence>
<keyword evidence="10" id="KW-1185">Reference proteome</keyword>
<evidence type="ECO:0000256" key="1">
    <source>
        <dbReference type="ARBA" id="ARBA00004123"/>
    </source>
</evidence>
<keyword evidence="3 7" id="KW-0805">Transcription regulation</keyword>
<dbReference type="OMA" id="NPTYINY"/>
<evidence type="ECO:0000313" key="9">
    <source>
        <dbReference type="EMBL" id="KAH7277906.1"/>
    </source>
</evidence>
<evidence type="ECO:0000256" key="4">
    <source>
        <dbReference type="ARBA" id="ARBA00023159"/>
    </source>
</evidence>
<evidence type="ECO:0000256" key="6">
    <source>
        <dbReference type="ARBA" id="ARBA00023242"/>
    </source>
</evidence>
<dbReference type="Gene3D" id="1.10.10.1340">
    <property type="entry name" value="Mediator of RNA polymerase II, submodule Med31 (Soh1)"/>
    <property type="match status" value="1"/>
</dbReference>
<dbReference type="GO" id="GO:0006355">
    <property type="term" value="P:regulation of DNA-templated transcription"/>
    <property type="evidence" value="ECO:0007669"/>
    <property type="project" value="InterPro"/>
</dbReference>
<evidence type="ECO:0000313" key="10">
    <source>
        <dbReference type="Proteomes" id="UP000825935"/>
    </source>
</evidence>
<dbReference type="PANTHER" id="PTHR13186">
    <property type="entry name" value="MEDIATOR OF RNA POLYMERASE II TRANSCRIPTION SUBUNIT 31"/>
    <property type="match status" value="1"/>
</dbReference>
<gene>
    <name evidence="9" type="ORF">KP509_38G014900</name>
</gene>
<dbReference type="InterPro" id="IPR008831">
    <property type="entry name" value="Mediator_Med31"/>
</dbReference>
<dbReference type="InterPro" id="IPR038089">
    <property type="entry name" value="Med31_sf"/>
</dbReference>
<comment type="similarity">
    <text evidence="2 7">Belongs to the Mediator complex subunit 31 family.</text>
</comment>
<dbReference type="FunFam" id="1.10.10.1340:FF:000001">
    <property type="entry name" value="Mediator of RNA polymerase II transcription subunit 31"/>
    <property type="match status" value="1"/>
</dbReference>
<dbReference type="GO" id="GO:0016592">
    <property type="term" value="C:mediator complex"/>
    <property type="evidence" value="ECO:0007669"/>
    <property type="project" value="InterPro"/>
</dbReference>
<organism evidence="9 10">
    <name type="scientific">Ceratopteris richardii</name>
    <name type="common">Triangle waterfern</name>
    <dbReference type="NCBI Taxonomy" id="49495"/>
    <lineage>
        <taxon>Eukaryota</taxon>
        <taxon>Viridiplantae</taxon>
        <taxon>Streptophyta</taxon>
        <taxon>Embryophyta</taxon>
        <taxon>Tracheophyta</taxon>
        <taxon>Polypodiopsida</taxon>
        <taxon>Polypodiidae</taxon>
        <taxon>Polypodiales</taxon>
        <taxon>Pteridineae</taxon>
        <taxon>Pteridaceae</taxon>
        <taxon>Parkerioideae</taxon>
        <taxon>Ceratopteris</taxon>
    </lineage>
</organism>